<keyword evidence="2" id="KW-1185">Reference proteome</keyword>
<gene>
    <name evidence="1" type="ORF">FOZ63_031950</name>
</gene>
<reference evidence="1 2" key="1">
    <citation type="submission" date="2020-04" db="EMBL/GenBank/DDBJ databases">
        <title>Perkinsus olseni comparative genomics.</title>
        <authorList>
            <person name="Bogema D.R."/>
        </authorList>
    </citation>
    <scope>NUCLEOTIDE SEQUENCE [LARGE SCALE GENOMIC DNA]</scope>
    <source>
        <strain evidence="1 2">ATCC PRA-207</strain>
    </source>
</reference>
<dbReference type="EMBL" id="JABANO010038502">
    <property type="protein sequence ID" value="KAF4698451.1"/>
    <property type="molecule type" value="Genomic_DNA"/>
</dbReference>
<dbReference type="Proteomes" id="UP000553632">
    <property type="component" value="Unassembled WGS sequence"/>
</dbReference>
<name>A0A7J6PS96_PEROL</name>
<sequence>MVTSRPIRSSEFTMALRALSRFFGFQTDSGRTEIFCRYGKASHSCFLESGAVPVYAFVYAVEFADDVGAVPISMTRGCTLNLIPNTVEQGDDFTELQRLKPEYYTRDQTLMARGPPRICEHSFEYAKIENDVRVVDRDIYTGRYDRIEKQKADDMKLLFQGTTYHYFSQIPRMEILITDGQTLRVFDEGVNRDPAPLKWLSSESHGGNALAIDKNRYAVFIHYYMLVINIKAKETTVLRMNGNLQQPKRRLYFENMIAGLSPVERFGADVRECCPSYDGSLRFDTRVCTRAPCSEERVTRV</sequence>
<organism evidence="1 2">
    <name type="scientific">Perkinsus olseni</name>
    <name type="common">Perkinsus atlanticus</name>
    <dbReference type="NCBI Taxonomy" id="32597"/>
    <lineage>
        <taxon>Eukaryota</taxon>
        <taxon>Sar</taxon>
        <taxon>Alveolata</taxon>
        <taxon>Perkinsozoa</taxon>
        <taxon>Perkinsea</taxon>
        <taxon>Perkinsida</taxon>
        <taxon>Perkinsidae</taxon>
        <taxon>Perkinsus</taxon>
    </lineage>
</organism>
<evidence type="ECO:0000313" key="2">
    <source>
        <dbReference type="Proteomes" id="UP000553632"/>
    </source>
</evidence>
<dbReference type="AlphaFoldDB" id="A0A7J6PS96"/>
<evidence type="ECO:0000313" key="1">
    <source>
        <dbReference type="EMBL" id="KAF4698451.1"/>
    </source>
</evidence>
<protein>
    <submittedName>
        <fullName evidence="1">Uncharacterized protein</fullName>
    </submittedName>
</protein>
<accession>A0A7J6PS96</accession>
<comment type="caution">
    <text evidence="1">The sequence shown here is derived from an EMBL/GenBank/DDBJ whole genome shotgun (WGS) entry which is preliminary data.</text>
</comment>
<proteinExistence type="predicted"/>